<keyword evidence="9" id="KW-1185">Reference proteome</keyword>
<evidence type="ECO:0000256" key="2">
    <source>
        <dbReference type="ARBA" id="ARBA00022448"/>
    </source>
</evidence>
<evidence type="ECO:0000256" key="7">
    <source>
        <dbReference type="SAM" id="Phobius"/>
    </source>
</evidence>
<dbReference type="EMBL" id="JAUOQO010001024">
    <property type="protein sequence ID" value="MDO6575656.1"/>
    <property type="molecule type" value="Genomic_DNA"/>
</dbReference>
<keyword evidence="2" id="KW-0813">Transport</keyword>
<evidence type="ECO:0000256" key="5">
    <source>
        <dbReference type="ARBA" id="ARBA00022989"/>
    </source>
</evidence>
<keyword evidence="5 7" id="KW-1133">Transmembrane helix</keyword>
<dbReference type="Pfam" id="PF01554">
    <property type="entry name" value="MatE"/>
    <property type="match status" value="1"/>
</dbReference>
<evidence type="ECO:0000313" key="8">
    <source>
        <dbReference type="EMBL" id="MDO6575656.1"/>
    </source>
</evidence>
<keyword evidence="4 7" id="KW-0812">Transmembrane</keyword>
<dbReference type="GO" id="GO:0015297">
    <property type="term" value="F:antiporter activity"/>
    <property type="evidence" value="ECO:0007669"/>
    <property type="project" value="InterPro"/>
</dbReference>
<feature type="transmembrane region" description="Helical" evidence="7">
    <location>
        <begin position="15"/>
        <end position="35"/>
    </location>
</feature>
<evidence type="ECO:0000313" key="9">
    <source>
        <dbReference type="Proteomes" id="UP001170310"/>
    </source>
</evidence>
<comment type="caution">
    <text evidence="8">The sequence shown here is derived from an EMBL/GenBank/DDBJ whole genome shotgun (WGS) entry which is preliminary data.</text>
</comment>
<dbReference type="InterPro" id="IPR002528">
    <property type="entry name" value="MATE_fam"/>
</dbReference>
<feature type="transmembrane region" description="Helical" evidence="7">
    <location>
        <begin position="47"/>
        <end position="69"/>
    </location>
</feature>
<dbReference type="PANTHER" id="PTHR43549:SF3">
    <property type="entry name" value="MULTIDRUG RESISTANCE PROTEIN YPNP-RELATED"/>
    <property type="match status" value="1"/>
</dbReference>
<evidence type="ECO:0000256" key="1">
    <source>
        <dbReference type="ARBA" id="ARBA00004651"/>
    </source>
</evidence>
<keyword evidence="3" id="KW-1003">Cell membrane</keyword>
<gene>
    <name evidence="8" type="ORF">Q4528_16225</name>
</gene>
<reference evidence="8" key="1">
    <citation type="submission" date="2023-07" db="EMBL/GenBank/DDBJ databases">
        <title>Genome content predicts the carbon catabolic preferences of heterotrophic bacteria.</title>
        <authorList>
            <person name="Gralka M."/>
        </authorList>
    </citation>
    <scope>NUCLEOTIDE SEQUENCE</scope>
    <source>
        <strain evidence="8">E2R20</strain>
    </source>
</reference>
<proteinExistence type="predicted"/>
<keyword evidence="6 7" id="KW-0472">Membrane</keyword>
<dbReference type="GO" id="GO:0042910">
    <property type="term" value="F:xenobiotic transmembrane transporter activity"/>
    <property type="evidence" value="ECO:0007669"/>
    <property type="project" value="InterPro"/>
</dbReference>
<accession>A0AAW7YZ80</accession>
<evidence type="ECO:0000256" key="6">
    <source>
        <dbReference type="ARBA" id="ARBA00023136"/>
    </source>
</evidence>
<comment type="subcellular location">
    <subcellularLocation>
        <location evidence="1">Cell membrane</location>
        <topology evidence="1">Multi-pass membrane protein</topology>
    </subcellularLocation>
</comment>
<dbReference type="PANTHER" id="PTHR43549">
    <property type="entry name" value="MULTIDRUG RESISTANCE PROTEIN YPNP-RELATED"/>
    <property type="match status" value="1"/>
</dbReference>
<dbReference type="AlphaFoldDB" id="A0AAW7YZ80"/>
<feature type="non-terminal residue" evidence="8">
    <location>
        <position position="78"/>
    </location>
</feature>
<dbReference type="RefSeq" id="WP_303522819.1">
    <property type="nucleotide sequence ID" value="NZ_JAUOQO010001024.1"/>
</dbReference>
<feature type="non-terminal residue" evidence="8">
    <location>
        <position position="1"/>
    </location>
</feature>
<protein>
    <submittedName>
        <fullName evidence="8">MATE family efflux transporter</fullName>
    </submittedName>
</protein>
<dbReference type="GO" id="GO:0005886">
    <property type="term" value="C:plasma membrane"/>
    <property type="evidence" value="ECO:0007669"/>
    <property type="project" value="UniProtKB-SubCell"/>
</dbReference>
<name>A0AAW7YZ80_9STAP</name>
<evidence type="ECO:0000256" key="3">
    <source>
        <dbReference type="ARBA" id="ARBA00022475"/>
    </source>
</evidence>
<dbReference type="Proteomes" id="UP001170310">
    <property type="component" value="Unassembled WGS sequence"/>
</dbReference>
<organism evidence="8 9">
    <name type="scientific">Staphylococcus pasteuri_A</name>
    <dbReference type="NCBI Taxonomy" id="3062664"/>
    <lineage>
        <taxon>Bacteria</taxon>
        <taxon>Bacillati</taxon>
        <taxon>Bacillota</taxon>
        <taxon>Bacilli</taxon>
        <taxon>Bacillales</taxon>
        <taxon>Staphylococcaceae</taxon>
        <taxon>Staphylococcus</taxon>
    </lineage>
</organism>
<dbReference type="InterPro" id="IPR052031">
    <property type="entry name" value="Membrane_Transporter-Flippase"/>
</dbReference>
<evidence type="ECO:0000256" key="4">
    <source>
        <dbReference type="ARBA" id="ARBA00022692"/>
    </source>
</evidence>
<sequence>NKSYDFTQGNITKQMVYFSLPIFLTNLLQTSYQFIDSIWVGNLLGSNALGAISIAAPVIFTVLSFIIGVNSATLTVLS</sequence>